<evidence type="ECO:0000313" key="5">
    <source>
        <dbReference type="Proteomes" id="UP000092596"/>
    </source>
</evidence>
<dbReference type="InterPro" id="IPR000182">
    <property type="entry name" value="GNAT_dom"/>
</dbReference>
<gene>
    <name evidence="4" type="ORF">DAD186_12780</name>
</gene>
<dbReference type="STRING" id="1630135.DAD186_12780"/>
<dbReference type="Gene3D" id="3.40.630.30">
    <property type="match status" value="1"/>
</dbReference>
<name>A0A1B0ZIQ5_9MICO</name>
<dbReference type="Pfam" id="PF00583">
    <property type="entry name" value="Acetyltransf_1"/>
    <property type="match status" value="1"/>
</dbReference>
<dbReference type="InterPro" id="IPR050832">
    <property type="entry name" value="Bact_Acetyltransf"/>
</dbReference>
<dbReference type="PROSITE" id="PS51186">
    <property type="entry name" value="GNAT"/>
    <property type="match status" value="1"/>
</dbReference>
<feature type="domain" description="N-acetyltransferase" evidence="3">
    <location>
        <begin position="23"/>
        <end position="190"/>
    </location>
</feature>
<accession>A0A1B0ZIQ5</accession>
<keyword evidence="1" id="KW-0808">Transferase</keyword>
<reference evidence="4 5" key="1">
    <citation type="submission" date="2015-06" db="EMBL/GenBank/DDBJ databases">
        <title>Investigation of pathophysiology for high-risk pregnancy and development of treatment modality based on it.</title>
        <authorList>
            <person name="Kim B.-C."/>
            <person name="Lim S."/>
        </authorList>
    </citation>
    <scope>NUCLEOTIDE SEQUENCE [LARGE SCALE GENOMIC DNA]</scope>
    <source>
        <strain evidence="4 5">AD1-86</strain>
    </source>
</reference>
<dbReference type="PATRIC" id="fig|1630135.4.peg.1279"/>
<proteinExistence type="predicted"/>
<dbReference type="KEGG" id="dva:DAD186_12780"/>
<dbReference type="Proteomes" id="UP000092596">
    <property type="component" value="Chromosome"/>
</dbReference>
<dbReference type="AlphaFoldDB" id="A0A1B0ZIQ5"/>
<evidence type="ECO:0000259" key="3">
    <source>
        <dbReference type="PROSITE" id="PS51186"/>
    </source>
</evidence>
<dbReference type="SUPFAM" id="SSF55729">
    <property type="entry name" value="Acyl-CoA N-acyltransferases (Nat)"/>
    <property type="match status" value="2"/>
</dbReference>
<organism evidence="4 5">
    <name type="scientific">Dermabacter vaginalis</name>
    <dbReference type="NCBI Taxonomy" id="1630135"/>
    <lineage>
        <taxon>Bacteria</taxon>
        <taxon>Bacillati</taxon>
        <taxon>Actinomycetota</taxon>
        <taxon>Actinomycetes</taxon>
        <taxon>Micrococcales</taxon>
        <taxon>Dermabacteraceae</taxon>
        <taxon>Dermabacter</taxon>
    </lineage>
</organism>
<keyword evidence="2" id="KW-0012">Acyltransferase</keyword>
<sequence length="365" mass="41377">MTMSEKYALTPRTEQLFPEGPHVTVRFLDESSDAELKQYWDLHRVLDEEFCGSHERRTPAELRVEHEDTDRKRSYHLVAEVESLEGARMIAGLAELELPLAENTDTQEIDLVVYPAWRGKGIGTMLTDALRDIMKHEERPKAVGYALTHVDSTQGEKELPAARIATRLGLAKVATEFVSTVSLPLDRDLVEDLHVEVEASLGKYRIITWEGDVPEEHMEQWCVLLNQMFADAPTEDSSLEKPEYDEERVRATEARSAERGYRRLTAVALASNGSFAGTSYVMFREDGSRLGEQAITLVMPEHRGHNLGLALKLMTHRLLTETESKVDVLRTYTNHTNTHMNAVNERLGYRTVAKEITFEGKLRGI</sequence>
<dbReference type="EMBL" id="CP012117">
    <property type="protein sequence ID" value="ANP27828.1"/>
    <property type="molecule type" value="Genomic_DNA"/>
</dbReference>
<evidence type="ECO:0000256" key="1">
    <source>
        <dbReference type="ARBA" id="ARBA00022679"/>
    </source>
</evidence>
<evidence type="ECO:0000256" key="2">
    <source>
        <dbReference type="ARBA" id="ARBA00023315"/>
    </source>
</evidence>
<evidence type="ECO:0000313" key="4">
    <source>
        <dbReference type="EMBL" id="ANP27828.1"/>
    </source>
</evidence>
<dbReference type="CDD" id="cd04301">
    <property type="entry name" value="NAT_SF"/>
    <property type="match status" value="1"/>
</dbReference>
<protein>
    <recommendedName>
        <fullName evidence="3">N-acetyltransferase domain-containing protein</fullName>
    </recommendedName>
</protein>
<dbReference type="InterPro" id="IPR016181">
    <property type="entry name" value="Acyl_CoA_acyltransferase"/>
</dbReference>
<dbReference type="GO" id="GO:0016747">
    <property type="term" value="F:acyltransferase activity, transferring groups other than amino-acyl groups"/>
    <property type="evidence" value="ECO:0007669"/>
    <property type="project" value="InterPro"/>
</dbReference>
<dbReference type="PANTHER" id="PTHR43877">
    <property type="entry name" value="AMINOALKYLPHOSPHONATE N-ACETYLTRANSFERASE-RELATED-RELATED"/>
    <property type="match status" value="1"/>
</dbReference>